<sequence>MSAPAYRTFLGQRVWPGSFLKVYYPFFISGSLAFFLFSFAHTKMMNNPTDKWMNIVKDVQDATEKQKLRNEATQWFERQLEAEAASGHAAGVAAAQTLPPQPAHH</sequence>
<feature type="transmembrane region" description="Helical" evidence="1">
    <location>
        <begin position="22"/>
        <end position="40"/>
    </location>
</feature>
<dbReference type="EMBL" id="QEAN01000157">
    <property type="protein sequence ID" value="TPX45279.1"/>
    <property type="molecule type" value="Genomic_DNA"/>
</dbReference>
<evidence type="ECO:0000313" key="4">
    <source>
        <dbReference type="Proteomes" id="UP000317494"/>
    </source>
</evidence>
<dbReference type="OrthoDB" id="2096450at2759"/>
<evidence type="ECO:0000313" key="2">
    <source>
        <dbReference type="EMBL" id="TPX45279.1"/>
    </source>
</evidence>
<comment type="caution">
    <text evidence="2">The sequence shown here is derived from an EMBL/GenBank/DDBJ whole genome shotgun (WGS) entry which is preliminary data.</text>
</comment>
<evidence type="ECO:0000313" key="5">
    <source>
        <dbReference type="Proteomes" id="UP000320475"/>
    </source>
</evidence>
<dbReference type="GO" id="GO:0045259">
    <property type="term" value="C:proton-transporting ATP synthase complex"/>
    <property type="evidence" value="ECO:0007669"/>
    <property type="project" value="InterPro"/>
</dbReference>
<dbReference type="PANTHER" id="PTHR28060:SF1">
    <property type="entry name" value="ATP SYNTHASE SUBUNIT J, MITOCHONDRIAL"/>
    <property type="match status" value="1"/>
</dbReference>
<dbReference type="Proteomes" id="UP000320475">
    <property type="component" value="Unassembled WGS sequence"/>
</dbReference>
<gene>
    <name evidence="3" type="ORF">SeLEV6574_g03340</name>
    <name evidence="2" type="ORF">SeMB42_g04069</name>
</gene>
<dbReference type="PANTHER" id="PTHR28060">
    <property type="entry name" value="ATP SYNTHASE SUBUNIT J, MITOCHONDRIAL"/>
    <property type="match status" value="1"/>
</dbReference>
<reference evidence="4 5" key="1">
    <citation type="journal article" date="2019" name="Sci. Rep.">
        <title>Comparative genomics of chytrid fungi reveal insights into the obligate biotrophic and pathogenic lifestyle of Synchytrium endobioticum.</title>
        <authorList>
            <person name="van de Vossenberg B.T.L.H."/>
            <person name="Warris S."/>
            <person name="Nguyen H.D.T."/>
            <person name="van Gent-Pelzer M.P.E."/>
            <person name="Joly D.L."/>
            <person name="van de Geest H.C."/>
            <person name="Bonants P.J.M."/>
            <person name="Smith D.S."/>
            <person name="Levesque C.A."/>
            <person name="van der Lee T.A.J."/>
        </authorList>
    </citation>
    <scope>NUCLEOTIDE SEQUENCE [LARGE SCALE GENOMIC DNA]</scope>
    <source>
        <strain evidence="3 5">LEV6574</strain>
        <strain evidence="2 4">MB42</strain>
    </source>
</reference>
<dbReference type="InterPro" id="IPR006995">
    <property type="entry name" value="ATP_synth_F0_jsu"/>
</dbReference>
<keyword evidence="1" id="KW-0472">Membrane</keyword>
<dbReference type="Proteomes" id="UP000317494">
    <property type="component" value="Unassembled WGS sequence"/>
</dbReference>
<organism evidence="2 4">
    <name type="scientific">Synchytrium endobioticum</name>
    <dbReference type="NCBI Taxonomy" id="286115"/>
    <lineage>
        <taxon>Eukaryota</taxon>
        <taxon>Fungi</taxon>
        <taxon>Fungi incertae sedis</taxon>
        <taxon>Chytridiomycota</taxon>
        <taxon>Chytridiomycota incertae sedis</taxon>
        <taxon>Chytridiomycetes</taxon>
        <taxon>Synchytriales</taxon>
        <taxon>Synchytriaceae</taxon>
        <taxon>Synchytrium</taxon>
    </lineage>
</organism>
<evidence type="ECO:0000313" key="3">
    <source>
        <dbReference type="EMBL" id="TPX46208.1"/>
    </source>
</evidence>
<protein>
    <submittedName>
        <fullName evidence="2">Uncharacterized protein</fullName>
    </submittedName>
</protein>
<keyword evidence="1" id="KW-1133">Transmembrane helix</keyword>
<keyword evidence="4" id="KW-1185">Reference proteome</keyword>
<dbReference type="VEuPathDB" id="FungiDB:SeMB42_g04069"/>
<dbReference type="EMBL" id="QEAM01000110">
    <property type="protein sequence ID" value="TPX46208.1"/>
    <property type="molecule type" value="Genomic_DNA"/>
</dbReference>
<keyword evidence="1" id="KW-0812">Transmembrane</keyword>
<dbReference type="Pfam" id="PF04911">
    <property type="entry name" value="ATP-synt_J"/>
    <property type="match status" value="1"/>
</dbReference>
<name>A0A507D1D1_9FUNG</name>
<accession>A0A507D1D1</accession>
<proteinExistence type="predicted"/>
<dbReference type="GO" id="GO:0046933">
    <property type="term" value="F:proton-transporting ATP synthase activity, rotational mechanism"/>
    <property type="evidence" value="ECO:0007669"/>
    <property type="project" value="TreeGrafter"/>
</dbReference>
<evidence type="ECO:0000256" key="1">
    <source>
        <dbReference type="SAM" id="Phobius"/>
    </source>
</evidence>
<dbReference type="AlphaFoldDB" id="A0A507D1D1"/>